<dbReference type="PANTHER" id="PTHR46289">
    <property type="entry name" value="52 KDA REPRESSOR OF THE INHIBITOR OF THE PROTEIN KINASE-LIKE PROTEIN-RELATED"/>
    <property type="match status" value="1"/>
</dbReference>
<evidence type="ECO:0000313" key="2">
    <source>
        <dbReference type="Proteomes" id="UP000827986"/>
    </source>
</evidence>
<gene>
    <name evidence="1" type="ORF">KIL84_007427</name>
</gene>
<dbReference type="Proteomes" id="UP000827986">
    <property type="component" value="Unassembled WGS sequence"/>
</dbReference>
<name>A0A9D4AVK5_9SAUR</name>
<reference evidence="1" key="1">
    <citation type="submission" date="2021-09" db="EMBL/GenBank/DDBJ databases">
        <title>The genome of Mauremys mutica provides insights into the evolution of semi-aquatic lifestyle.</title>
        <authorList>
            <person name="Gong S."/>
            <person name="Gao Y."/>
        </authorList>
    </citation>
    <scope>NUCLEOTIDE SEQUENCE</scope>
    <source>
        <strain evidence="1">MM-2020</strain>
        <tissue evidence="1">Muscle</tissue>
    </source>
</reference>
<dbReference type="InterPro" id="IPR052958">
    <property type="entry name" value="IFN-induced_PKR_regulator"/>
</dbReference>
<evidence type="ECO:0008006" key="3">
    <source>
        <dbReference type="Google" id="ProtNLM"/>
    </source>
</evidence>
<keyword evidence="2" id="KW-1185">Reference proteome</keyword>
<proteinExistence type="predicted"/>
<dbReference type="PANTHER" id="PTHR46289:SF14">
    <property type="entry name" value="DUF4371 DOMAIN-CONTAINING PROTEIN"/>
    <property type="match status" value="1"/>
</dbReference>
<organism evidence="1 2">
    <name type="scientific">Mauremys mutica</name>
    <name type="common">yellowpond turtle</name>
    <dbReference type="NCBI Taxonomy" id="74926"/>
    <lineage>
        <taxon>Eukaryota</taxon>
        <taxon>Metazoa</taxon>
        <taxon>Chordata</taxon>
        <taxon>Craniata</taxon>
        <taxon>Vertebrata</taxon>
        <taxon>Euteleostomi</taxon>
        <taxon>Archelosauria</taxon>
        <taxon>Testudinata</taxon>
        <taxon>Testudines</taxon>
        <taxon>Cryptodira</taxon>
        <taxon>Durocryptodira</taxon>
        <taxon>Testudinoidea</taxon>
        <taxon>Geoemydidae</taxon>
        <taxon>Geoemydinae</taxon>
        <taxon>Mauremys</taxon>
    </lineage>
</organism>
<comment type="caution">
    <text evidence="1">The sequence shown here is derived from an EMBL/GenBank/DDBJ whole genome shotgun (WGS) entry which is preliminary data.</text>
</comment>
<accession>A0A9D4AVK5</accession>
<protein>
    <recommendedName>
        <fullName evidence="3">HAT C-terminal dimerisation domain-containing protein</fullName>
    </recommendedName>
</protein>
<evidence type="ECO:0000313" key="1">
    <source>
        <dbReference type="EMBL" id="KAH1171809.1"/>
    </source>
</evidence>
<dbReference type="AlphaFoldDB" id="A0A9D4AVK5"/>
<sequence length="230" mass="26608">MDEKFCGYFIEAEQQATELNLQMPAYRKRQPAKTLDHFYRSHTTSYLLESLNDKYKVDFFFPALNAAISEINRQFNTQSMSYLTAKKLKTVNISKGKEALVKPNKEFQCRVPEMQYDLLVHHIEPILNAQGPDSGISFLEHMKVCKEHDLELLYPDRFDLLLLLATLPVTVAMAEKCFSAKKCRLRSRLTEARLQQLLILAVETDITNSVNTEEAVDTFIQMAPRCMDFR</sequence>
<dbReference type="EMBL" id="JAHDVG010000483">
    <property type="protein sequence ID" value="KAH1171809.1"/>
    <property type="molecule type" value="Genomic_DNA"/>
</dbReference>